<dbReference type="GO" id="GO:0048544">
    <property type="term" value="P:recognition of pollen"/>
    <property type="evidence" value="ECO:0007669"/>
    <property type="project" value="InterPro"/>
</dbReference>
<dbReference type="Gene3D" id="2.90.10.10">
    <property type="entry name" value="Bulb-type lectin domain"/>
    <property type="match status" value="1"/>
</dbReference>
<dbReference type="PROSITE" id="PS50927">
    <property type="entry name" value="BULB_LECTIN"/>
    <property type="match status" value="1"/>
</dbReference>
<keyword evidence="7" id="KW-0418">Kinase</keyword>
<keyword evidence="1 4" id="KW-0732">Signal</keyword>
<dbReference type="SUPFAM" id="SSF56112">
    <property type="entry name" value="Protein kinase-like (PK-like)"/>
    <property type="match status" value="2"/>
</dbReference>
<dbReference type="AlphaFoldDB" id="A0A830C1E0"/>
<evidence type="ECO:0000313" key="7">
    <source>
        <dbReference type="EMBL" id="GFP89943.1"/>
    </source>
</evidence>
<feature type="domain" description="Bulb-type lectin" evidence="5">
    <location>
        <begin position="25"/>
        <end position="148"/>
    </location>
</feature>
<keyword evidence="7" id="KW-0430">Lectin</keyword>
<dbReference type="EMBL" id="BMAC01000205">
    <property type="protein sequence ID" value="GFP89943.1"/>
    <property type="molecule type" value="Genomic_DNA"/>
</dbReference>
<dbReference type="CDD" id="cd01098">
    <property type="entry name" value="PAN_AP_plant"/>
    <property type="match status" value="1"/>
</dbReference>
<dbReference type="GO" id="GO:0004672">
    <property type="term" value="F:protein kinase activity"/>
    <property type="evidence" value="ECO:0007669"/>
    <property type="project" value="InterPro"/>
</dbReference>
<evidence type="ECO:0000313" key="8">
    <source>
        <dbReference type="Proteomes" id="UP000653305"/>
    </source>
</evidence>
<gene>
    <name evidence="7" type="ORF">PHJA_001138100</name>
</gene>
<dbReference type="SMART" id="SM00473">
    <property type="entry name" value="PAN_AP"/>
    <property type="match status" value="1"/>
</dbReference>
<dbReference type="Proteomes" id="UP000653305">
    <property type="component" value="Unassembled WGS sequence"/>
</dbReference>
<dbReference type="InterPro" id="IPR036426">
    <property type="entry name" value="Bulb-type_lectin_dom_sf"/>
</dbReference>
<reference evidence="7" key="1">
    <citation type="submission" date="2020-07" db="EMBL/GenBank/DDBJ databases">
        <title>Ethylene signaling mediates host invasion by parasitic plants.</title>
        <authorList>
            <person name="Yoshida S."/>
        </authorList>
    </citation>
    <scope>NUCLEOTIDE SEQUENCE</scope>
    <source>
        <strain evidence="7">Okayama</strain>
    </source>
</reference>
<sequence>MEHFQFSILCALVLCTLFVQFSVGVDTLLANQTLVIGQTLISQSQTFELGFFSPGKSKNWFLGIWYKSTPDVCVWVANRNNPITDSEDVFLALAENRTPVITICKAGSIIIWSANSSGLTSNPVLQLLDTGNLVLLEDSSQSYYLWQSFDHPTDTWLPGMKMVDNPDAGLEKYMTSWRNSDDPSPGDYVFRIENQGLPETVAYKGTMKRYRSGKWNGLYFSGTPRFPNPIFKPELDFENDRLVSIWEPYDSSSIVRWTLGASGVLERYTMNARRDKWNSVYSNPQDPCDEYGQCGFNGICRFDKPVRCECFKGFAPKFQKDWDLQDWTGGCTRVSPLICESGDGFIEVKQVKYPDMLRFWLNSSMSLGECRAECLRNCNCTAYANPYVTDGGRGCLMWFGELIDMRENPEADSKQNLYIRLPASELDYSADLEKEKEKKSPIKLILISISSGVFVSAFINGAKSNNNDLELPVFKLATIVAATNNFSRENIIGEGGFGPVYRVIYYTGYMAPEYAIDGKYSVKSDIFSLGVVLLEIVSGKKNRAFEHCDHYYTLLGHAWLLWKENRILELMDECLNDTFVESEVKRCIQVGLLCVQKLAEDRPVMSSVIFKLGTDGAILPEPNEPGFFTERSCSTVRSFRLESTIYEGETMTITDLEAR</sequence>
<organism evidence="7 8">
    <name type="scientific">Phtheirospermum japonicum</name>
    <dbReference type="NCBI Taxonomy" id="374723"/>
    <lineage>
        <taxon>Eukaryota</taxon>
        <taxon>Viridiplantae</taxon>
        <taxon>Streptophyta</taxon>
        <taxon>Embryophyta</taxon>
        <taxon>Tracheophyta</taxon>
        <taxon>Spermatophyta</taxon>
        <taxon>Magnoliopsida</taxon>
        <taxon>eudicotyledons</taxon>
        <taxon>Gunneridae</taxon>
        <taxon>Pentapetalae</taxon>
        <taxon>asterids</taxon>
        <taxon>lamiids</taxon>
        <taxon>Lamiales</taxon>
        <taxon>Orobanchaceae</taxon>
        <taxon>Orobanchaceae incertae sedis</taxon>
        <taxon>Phtheirospermum</taxon>
    </lineage>
</organism>
<dbReference type="Pfam" id="PF07714">
    <property type="entry name" value="PK_Tyr_Ser-Thr"/>
    <property type="match status" value="1"/>
</dbReference>
<dbReference type="Pfam" id="PF08276">
    <property type="entry name" value="PAN_2"/>
    <property type="match status" value="1"/>
</dbReference>
<keyword evidence="7" id="KW-0808">Transferase</keyword>
<evidence type="ECO:0000259" key="5">
    <source>
        <dbReference type="PROSITE" id="PS50927"/>
    </source>
</evidence>
<keyword evidence="2" id="KW-1015">Disulfide bond</keyword>
<keyword evidence="8" id="KW-1185">Reference proteome</keyword>
<dbReference type="SMART" id="SM00108">
    <property type="entry name" value="B_lectin"/>
    <property type="match status" value="1"/>
</dbReference>
<feature type="chain" id="PRO_5032420103" evidence="4">
    <location>
        <begin position="25"/>
        <end position="659"/>
    </location>
</feature>
<dbReference type="PANTHER" id="PTHR32444">
    <property type="entry name" value="BULB-TYPE LECTIN DOMAIN-CONTAINING PROTEIN"/>
    <property type="match status" value="1"/>
</dbReference>
<evidence type="ECO:0000256" key="4">
    <source>
        <dbReference type="SAM" id="SignalP"/>
    </source>
</evidence>
<name>A0A830C1E0_9LAMI</name>
<dbReference type="Pfam" id="PF01453">
    <property type="entry name" value="B_lectin"/>
    <property type="match status" value="1"/>
</dbReference>
<dbReference type="SUPFAM" id="SSF51110">
    <property type="entry name" value="alpha-D-mannose-specific plant lectins"/>
    <property type="match status" value="1"/>
</dbReference>
<dbReference type="GO" id="GO:0030246">
    <property type="term" value="F:carbohydrate binding"/>
    <property type="evidence" value="ECO:0007669"/>
    <property type="project" value="UniProtKB-KW"/>
</dbReference>
<dbReference type="PANTHER" id="PTHR32444:SF249">
    <property type="entry name" value="CURCULIN-LIKE (MANNOSE-BINDING) LECTIN FAMILY PROTEIN"/>
    <property type="match status" value="1"/>
</dbReference>
<evidence type="ECO:0000259" key="6">
    <source>
        <dbReference type="PROSITE" id="PS50948"/>
    </source>
</evidence>
<dbReference type="Gene3D" id="1.10.510.10">
    <property type="entry name" value="Transferase(Phosphotransferase) domain 1"/>
    <property type="match status" value="1"/>
</dbReference>
<keyword evidence="3" id="KW-0325">Glycoprotein</keyword>
<dbReference type="InterPro" id="IPR000858">
    <property type="entry name" value="S_locus_glycoprot_dom"/>
</dbReference>
<feature type="domain" description="Apple" evidence="6">
    <location>
        <begin position="339"/>
        <end position="422"/>
    </location>
</feature>
<proteinExistence type="predicted"/>
<evidence type="ECO:0000256" key="2">
    <source>
        <dbReference type="ARBA" id="ARBA00023157"/>
    </source>
</evidence>
<dbReference type="CDD" id="cd00028">
    <property type="entry name" value="B_lectin"/>
    <property type="match status" value="1"/>
</dbReference>
<dbReference type="InterPro" id="IPR003609">
    <property type="entry name" value="Pan_app"/>
</dbReference>
<protein>
    <submittedName>
        <fullName evidence="7">G-type lectin s-receptor-like serine/threonine-protein kinase at4g27290</fullName>
    </submittedName>
</protein>
<dbReference type="Pfam" id="PF00954">
    <property type="entry name" value="S_locus_glycop"/>
    <property type="match status" value="1"/>
</dbReference>
<feature type="signal peptide" evidence="4">
    <location>
        <begin position="1"/>
        <end position="24"/>
    </location>
</feature>
<dbReference type="InterPro" id="IPR011009">
    <property type="entry name" value="Kinase-like_dom_sf"/>
</dbReference>
<dbReference type="OrthoDB" id="1910371at2759"/>
<evidence type="ECO:0000256" key="1">
    <source>
        <dbReference type="ARBA" id="ARBA00022729"/>
    </source>
</evidence>
<accession>A0A830C1E0</accession>
<keyword evidence="7" id="KW-0675">Receptor</keyword>
<comment type="caution">
    <text evidence="7">The sequence shown here is derived from an EMBL/GenBank/DDBJ whole genome shotgun (WGS) entry which is preliminary data.</text>
</comment>
<dbReference type="PROSITE" id="PS50948">
    <property type="entry name" value="PAN"/>
    <property type="match status" value="1"/>
</dbReference>
<dbReference type="InterPro" id="IPR001480">
    <property type="entry name" value="Bulb-type_lectin_dom"/>
</dbReference>
<evidence type="ECO:0000256" key="3">
    <source>
        <dbReference type="ARBA" id="ARBA00023180"/>
    </source>
</evidence>
<dbReference type="InterPro" id="IPR001245">
    <property type="entry name" value="Ser-Thr/Tyr_kinase_cat_dom"/>
</dbReference>